<gene>
    <name evidence="2" type="ORF">GCM10007096_26710</name>
</gene>
<dbReference type="PRINTS" id="PR00111">
    <property type="entry name" value="ABHYDROLASE"/>
</dbReference>
<dbReference type="Proteomes" id="UP000656813">
    <property type="component" value="Unassembled WGS sequence"/>
</dbReference>
<reference evidence="2" key="2">
    <citation type="submission" date="2020-09" db="EMBL/GenBank/DDBJ databases">
        <authorList>
            <person name="Sun Q."/>
            <person name="Zhou Y."/>
        </authorList>
    </citation>
    <scope>NUCLEOTIDE SEQUENCE</scope>
    <source>
        <strain evidence="2">CGMCC 1.12777</strain>
    </source>
</reference>
<dbReference type="InterPro" id="IPR050266">
    <property type="entry name" value="AB_hydrolase_sf"/>
</dbReference>
<dbReference type="Gene3D" id="3.40.50.1820">
    <property type="entry name" value="alpha/beta hydrolase"/>
    <property type="match status" value="1"/>
</dbReference>
<dbReference type="GO" id="GO:0046464">
    <property type="term" value="P:acylglycerol catabolic process"/>
    <property type="evidence" value="ECO:0007669"/>
    <property type="project" value="TreeGrafter"/>
</dbReference>
<evidence type="ECO:0000259" key="1">
    <source>
        <dbReference type="Pfam" id="PF12697"/>
    </source>
</evidence>
<name>A0A8J2ZXW8_9BACL</name>
<dbReference type="SUPFAM" id="SSF53474">
    <property type="entry name" value="alpha/beta-Hydrolases"/>
    <property type="match status" value="1"/>
</dbReference>
<accession>A0A8J2ZXW8</accession>
<reference evidence="2" key="1">
    <citation type="journal article" date="2014" name="Int. J. Syst. Evol. Microbiol.">
        <title>Complete genome sequence of Corynebacterium casei LMG S-19264T (=DSM 44701T), isolated from a smear-ripened cheese.</title>
        <authorList>
            <consortium name="US DOE Joint Genome Institute (JGI-PGF)"/>
            <person name="Walter F."/>
            <person name="Albersmeier A."/>
            <person name="Kalinowski J."/>
            <person name="Ruckert C."/>
        </authorList>
    </citation>
    <scope>NUCLEOTIDE SEQUENCE</scope>
    <source>
        <strain evidence="2">CGMCC 1.12777</strain>
    </source>
</reference>
<organism evidence="2 3">
    <name type="scientific">Pullulanibacillus pueri</name>
    <dbReference type="NCBI Taxonomy" id="1437324"/>
    <lineage>
        <taxon>Bacteria</taxon>
        <taxon>Bacillati</taxon>
        <taxon>Bacillota</taxon>
        <taxon>Bacilli</taxon>
        <taxon>Bacillales</taxon>
        <taxon>Sporolactobacillaceae</taxon>
        <taxon>Pullulanibacillus</taxon>
    </lineage>
</organism>
<dbReference type="EMBL" id="BMFV01000020">
    <property type="protein sequence ID" value="GGH84194.1"/>
    <property type="molecule type" value="Genomic_DNA"/>
</dbReference>
<dbReference type="GO" id="GO:0016020">
    <property type="term" value="C:membrane"/>
    <property type="evidence" value="ECO:0007669"/>
    <property type="project" value="TreeGrafter"/>
</dbReference>
<dbReference type="AlphaFoldDB" id="A0A8J2ZXW8"/>
<comment type="caution">
    <text evidence="2">The sequence shown here is derived from an EMBL/GenBank/DDBJ whole genome shotgun (WGS) entry which is preliminary data.</text>
</comment>
<dbReference type="Pfam" id="PF12697">
    <property type="entry name" value="Abhydrolase_6"/>
    <property type="match status" value="1"/>
</dbReference>
<dbReference type="InterPro" id="IPR000073">
    <property type="entry name" value="AB_hydrolase_1"/>
</dbReference>
<sequence length="511" mass="59209">MAIFERNQGHYDLFYSVREGYGEQPETIVFIHGLGYSSAIWQSLMDRLDTRYRLITYDLCGHGQSGMTHDSISWPLFYEELFDLLDFLEVSSCHLFGHGIGGIIAIKAAVARGKRLKSLTLMSTPLYFPEDLYKYEYDQRLDLLVHKRSEFAHHMALNVVHQMTPAKRHILETAFRMVDERMYIDGVGLSFRSTDSFMTDLRNIKLPTLVMGGELDPVFPVNYTAVYSNFLEKSRLRIIPNASNAAFMDEPDYVAKSLVTFIQERDRLYFSKSHEYLQNKINSIFEKGQLAEREEATLHVKVINTFSIQWRKKEIRGKWNQRFAKELFLFLMLKHRVTREEIIVALLPETPVDKAKSYLRVMINHLKHILIAHGDPYLADGLVADRQFVHLDLPVNSDLNNYLKSIDDFEDLPAERQLETLIQLIRQYRDTFMPGFEAPWITSLKSRIENQLGHFMVDLSDAYHEAGDDESAILLLIEGVTVEPYEGYCDDRIEEIKGGYRPAKHFSPPIG</sequence>
<feature type="domain" description="AB hydrolase-1" evidence="1">
    <location>
        <begin position="28"/>
        <end position="256"/>
    </location>
</feature>
<evidence type="ECO:0000313" key="3">
    <source>
        <dbReference type="Proteomes" id="UP000656813"/>
    </source>
</evidence>
<dbReference type="PANTHER" id="PTHR43798:SF5">
    <property type="entry name" value="MONOACYLGLYCEROL LIPASE ABHD6"/>
    <property type="match status" value="1"/>
</dbReference>
<protein>
    <recommendedName>
        <fullName evidence="1">AB hydrolase-1 domain-containing protein</fullName>
    </recommendedName>
</protein>
<dbReference type="GO" id="GO:0047372">
    <property type="term" value="F:monoacylglycerol lipase activity"/>
    <property type="evidence" value="ECO:0007669"/>
    <property type="project" value="TreeGrafter"/>
</dbReference>
<dbReference type="InterPro" id="IPR029058">
    <property type="entry name" value="AB_hydrolase_fold"/>
</dbReference>
<proteinExistence type="predicted"/>
<evidence type="ECO:0000313" key="2">
    <source>
        <dbReference type="EMBL" id="GGH84194.1"/>
    </source>
</evidence>
<dbReference type="PANTHER" id="PTHR43798">
    <property type="entry name" value="MONOACYLGLYCEROL LIPASE"/>
    <property type="match status" value="1"/>
</dbReference>
<dbReference type="RefSeq" id="WP_188497873.1">
    <property type="nucleotide sequence ID" value="NZ_BMFV01000020.1"/>
</dbReference>
<keyword evidence="3" id="KW-1185">Reference proteome</keyword>